<name>A0A0J6FI57_COCPO</name>
<evidence type="ECO:0000256" key="1">
    <source>
        <dbReference type="SAM" id="MobiDB-lite"/>
    </source>
</evidence>
<dbReference type="Proteomes" id="UP000054567">
    <property type="component" value="Unassembled WGS sequence"/>
</dbReference>
<dbReference type="AlphaFoldDB" id="A0A0J6FI57"/>
<gene>
    <name evidence="2" type="ORF">CPAG_05388</name>
</gene>
<organism evidence="2 3">
    <name type="scientific">Coccidioides posadasii RMSCC 3488</name>
    <dbReference type="NCBI Taxonomy" id="454284"/>
    <lineage>
        <taxon>Eukaryota</taxon>
        <taxon>Fungi</taxon>
        <taxon>Dikarya</taxon>
        <taxon>Ascomycota</taxon>
        <taxon>Pezizomycotina</taxon>
        <taxon>Eurotiomycetes</taxon>
        <taxon>Eurotiomycetidae</taxon>
        <taxon>Onygenales</taxon>
        <taxon>Onygenaceae</taxon>
        <taxon>Coccidioides</taxon>
    </lineage>
</organism>
<dbReference type="VEuPathDB" id="FungiDB:CPAG_05388"/>
<protein>
    <submittedName>
        <fullName evidence="2">Uncharacterized protein</fullName>
    </submittedName>
</protein>
<dbReference type="EMBL" id="DS268111">
    <property type="protein sequence ID" value="KMM69065.1"/>
    <property type="molecule type" value="Genomic_DNA"/>
</dbReference>
<evidence type="ECO:0000313" key="3">
    <source>
        <dbReference type="Proteomes" id="UP000054567"/>
    </source>
</evidence>
<sequence>MAPLTLEPCSKLTRISEQSFLSWWCNIHHGKDNWHCLGIKHKSSLEIFWKWWHLVLKQKTVSGLSKDMIVKMEDVIAQVAKNKKLELVGWPKKNMYIEDVTEFTHVILTTTEMMNEFKIPEIIFDSTLVLSPHVTLLTMLFHIKGFKLILTTGLVLDLAEKLYSVNMLEGKGEQWLLLKNELLDKFVFCQTEPTPTGYQICLELMLTAAMVRSCMHRAGEITGFEVVAHLYNLQYTGAKTFNNSKEVSEALQNVMLQHVDICIFVKHYQVDVDVDIQGIVWKTGSQTALLSSEELWSLNYLPVVLAWQDTVKKYKWKLEDCKVELECANQVCKTVFGHLDDKVLAESYLKVLEKLEVFCNWTVEAKSEHNKAVFVDTFEYEGFMPPEHLVFVDQMLTMLDTSLEAEYRRRINTINAGVAFCGVEEGRLSRRSTQSRGRPVPPDDDDVISPPAKRQRRSTEDDTEALLCKAMDSVRIDP</sequence>
<dbReference type="InterPro" id="IPR021842">
    <property type="entry name" value="DUF3435"/>
</dbReference>
<evidence type="ECO:0000313" key="2">
    <source>
        <dbReference type="EMBL" id="KMM69065.1"/>
    </source>
</evidence>
<dbReference type="PANTHER" id="PTHR37535">
    <property type="entry name" value="FLUG DOMAIN PROTEIN"/>
    <property type="match status" value="1"/>
</dbReference>
<reference evidence="3" key="3">
    <citation type="journal article" date="2010" name="Genome Res.">
        <title>Population genomic sequencing of Coccidioides fungi reveals recent hybridization and transposon control.</title>
        <authorList>
            <person name="Neafsey D.E."/>
            <person name="Barker B.M."/>
            <person name="Sharpton T.J."/>
            <person name="Stajich J.E."/>
            <person name="Park D.J."/>
            <person name="Whiston E."/>
            <person name="Hung C.-Y."/>
            <person name="McMahan C."/>
            <person name="White J."/>
            <person name="Sykes S."/>
            <person name="Heiman D."/>
            <person name="Young S."/>
            <person name="Zeng Q."/>
            <person name="Abouelleil A."/>
            <person name="Aftuck L."/>
            <person name="Bessette D."/>
            <person name="Brown A."/>
            <person name="FitzGerald M."/>
            <person name="Lui A."/>
            <person name="Macdonald J.P."/>
            <person name="Priest M."/>
            <person name="Orbach M.J."/>
            <person name="Galgiani J.N."/>
            <person name="Kirkland T.N."/>
            <person name="Cole G.T."/>
            <person name="Birren B.W."/>
            <person name="Henn M.R."/>
            <person name="Taylor J.W."/>
            <person name="Rounsley S.D."/>
        </authorList>
    </citation>
    <scope>NUCLEOTIDE SEQUENCE [LARGE SCALE GENOMIC DNA]</scope>
    <source>
        <strain evidence="3">RMSCC 3488</strain>
    </source>
</reference>
<proteinExistence type="predicted"/>
<accession>A0A0J6FI57</accession>
<dbReference type="Pfam" id="PF11917">
    <property type="entry name" value="DUF3435"/>
    <property type="match status" value="1"/>
</dbReference>
<dbReference type="PANTHER" id="PTHR37535:SF2">
    <property type="entry name" value="FINGER DOMAIN PROTEIN, PUTATIVE (AFU_ORTHOLOGUE AFUA_6G09300)-RELATED"/>
    <property type="match status" value="1"/>
</dbReference>
<reference evidence="3" key="2">
    <citation type="journal article" date="2009" name="Genome Res.">
        <title>Comparative genomic analyses of the human fungal pathogens Coccidioides and their relatives.</title>
        <authorList>
            <person name="Sharpton T.J."/>
            <person name="Stajich J.E."/>
            <person name="Rounsley S.D."/>
            <person name="Gardner M.J."/>
            <person name="Wortman J.R."/>
            <person name="Jordar V.S."/>
            <person name="Maiti R."/>
            <person name="Kodira C.D."/>
            <person name="Neafsey D.E."/>
            <person name="Zeng Q."/>
            <person name="Hung C.-Y."/>
            <person name="McMahan C."/>
            <person name="Muszewska A."/>
            <person name="Grynberg M."/>
            <person name="Mandel M.A."/>
            <person name="Kellner E.M."/>
            <person name="Barker B.M."/>
            <person name="Galgiani J.N."/>
            <person name="Orbach M.J."/>
            <person name="Kirkland T.N."/>
            <person name="Cole G.T."/>
            <person name="Henn M.R."/>
            <person name="Birren B.W."/>
            <person name="Taylor J.W."/>
        </authorList>
    </citation>
    <scope>NUCLEOTIDE SEQUENCE [LARGE SCALE GENOMIC DNA]</scope>
    <source>
        <strain evidence="3">RMSCC 3488</strain>
    </source>
</reference>
<reference evidence="2 3" key="1">
    <citation type="submission" date="2007-06" db="EMBL/GenBank/DDBJ databases">
        <title>The Genome Sequence of Coccidioides posadasii RMSCC_3488.</title>
        <authorList>
            <consortium name="Coccidioides Genome Resources Consortium"/>
            <consortium name="The Broad Institute Genome Sequencing Platform"/>
            <person name="Henn M.R."/>
            <person name="Sykes S."/>
            <person name="Young S."/>
            <person name="Jaffe D."/>
            <person name="Berlin A."/>
            <person name="Alvarez P."/>
            <person name="Butler J."/>
            <person name="Gnerre S."/>
            <person name="Grabherr M."/>
            <person name="Mauceli E."/>
            <person name="Brockman W."/>
            <person name="Kodira C."/>
            <person name="Alvarado L."/>
            <person name="Zeng Q."/>
            <person name="Crawford M."/>
            <person name="Antoine C."/>
            <person name="Devon K."/>
            <person name="Galgiani J."/>
            <person name="Orsborn K."/>
            <person name="Lewis M.L."/>
            <person name="Nusbaum C."/>
            <person name="Galagan J."/>
            <person name="Birren B."/>
        </authorList>
    </citation>
    <scope>NUCLEOTIDE SEQUENCE [LARGE SCALE GENOMIC DNA]</scope>
    <source>
        <strain evidence="2 3">RMSCC 3488</strain>
    </source>
</reference>
<feature type="region of interest" description="Disordered" evidence="1">
    <location>
        <begin position="429"/>
        <end position="478"/>
    </location>
</feature>
<dbReference type="OrthoDB" id="4184092at2759"/>